<name>A0A4Y2NDK2_ARAVE</name>
<dbReference type="EMBL" id="BGPR01009030">
    <property type="protein sequence ID" value="GBN37518.1"/>
    <property type="molecule type" value="Genomic_DNA"/>
</dbReference>
<dbReference type="PANTHER" id="PTHR11439">
    <property type="entry name" value="GAG-POL-RELATED RETROTRANSPOSON"/>
    <property type="match status" value="1"/>
</dbReference>
<sequence length="165" mass="18852">MLAEENEPFTFQEAINSSNRKEWRDAKQEELNSLNENEAWELVNLPQEKLQEDIPYRKTVASLMYLAVVSRPDIAYSVGVLSRILDKPSKVHWYLVKKVLKYLKVTSRWGILYQSSSACKLLEAFSDADYARDVSTRKSTSGMIFKFSGGAIKVGIETSNEHILI</sequence>
<accession>A0A4Y2NDK2</accession>
<dbReference type="Proteomes" id="UP000499080">
    <property type="component" value="Unassembled WGS sequence"/>
</dbReference>
<comment type="caution">
    <text evidence="1">The sequence shown here is derived from an EMBL/GenBank/DDBJ whole genome shotgun (WGS) entry which is preliminary data.</text>
</comment>
<keyword evidence="2" id="KW-1185">Reference proteome</keyword>
<proteinExistence type="predicted"/>
<evidence type="ECO:0000313" key="1">
    <source>
        <dbReference type="EMBL" id="GBN37518.1"/>
    </source>
</evidence>
<organism evidence="1 2">
    <name type="scientific">Araneus ventricosus</name>
    <name type="common">Orbweaver spider</name>
    <name type="synonym">Epeira ventricosa</name>
    <dbReference type="NCBI Taxonomy" id="182803"/>
    <lineage>
        <taxon>Eukaryota</taxon>
        <taxon>Metazoa</taxon>
        <taxon>Ecdysozoa</taxon>
        <taxon>Arthropoda</taxon>
        <taxon>Chelicerata</taxon>
        <taxon>Arachnida</taxon>
        <taxon>Araneae</taxon>
        <taxon>Araneomorphae</taxon>
        <taxon>Entelegynae</taxon>
        <taxon>Araneoidea</taxon>
        <taxon>Araneidae</taxon>
        <taxon>Araneus</taxon>
    </lineage>
</organism>
<evidence type="ECO:0000313" key="2">
    <source>
        <dbReference type="Proteomes" id="UP000499080"/>
    </source>
</evidence>
<gene>
    <name evidence="1" type="ORF">AVEN_14695_1</name>
</gene>
<evidence type="ECO:0008006" key="3">
    <source>
        <dbReference type="Google" id="ProtNLM"/>
    </source>
</evidence>
<dbReference type="OrthoDB" id="411615at2759"/>
<protein>
    <recommendedName>
        <fullName evidence="3">Retrovirus-related Pol polyprotein from transposon TNT 1-94</fullName>
    </recommendedName>
</protein>
<dbReference type="AlphaFoldDB" id="A0A4Y2NDK2"/>
<reference evidence="1 2" key="1">
    <citation type="journal article" date="2019" name="Sci. Rep.">
        <title>Orb-weaving spider Araneus ventricosus genome elucidates the spidroin gene catalogue.</title>
        <authorList>
            <person name="Kono N."/>
            <person name="Nakamura H."/>
            <person name="Ohtoshi R."/>
            <person name="Moran D.A.P."/>
            <person name="Shinohara A."/>
            <person name="Yoshida Y."/>
            <person name="Fujiwara M."/>
            <person name="Mori M."/>
            <person name="Tomita M."/>
            <person name="Arakawa K."/>
        </authorList>
    </citation>
    <scope>NUCLEOTIDE SEQUENCE [LARGE SCALE GENOMIC DNA]</scope>
</reference>